<dbReference type="InterPro" id="IPR000917">
    <property type="entry name" value="Sulfatase_N"/>
</dbReference>
<dbReference type="Gene3D" id="3.40.720.10">
    <property type="entry name" value="Alkaline Phosphatase, subunit A"/>
    <property type="match status" value="1"/>
</dbReference>
<proteinExistence type="inferred from homology"/>
<organism evidence="6">
    <name type="scientific">marine sediment metagenome</name>
    <dbReference type="NCBI Taxonomy" id="412755"/>
    <lineage>
        <taxon>unclassified sequences</taxon>
        <taxon>metagenomes</taxon>
        <taxon>ecological metagenomes</taxon>
    </lineage>
</organism>
<evidence type="ECO:0000256" key="2">
    <source>
        <dbReference type="ARBA" id="ARBA00022723"/>
    </source>
</evidence>
<sequence length="283" mass="30777">MKKLLLFGSGILVAVAIAMPLAALAIQPDAEYLVREKQFGKQWAAEDKQVYNKLAALEKKFGKKPNIVFILADDIGYTELGSYGGGKVRGFSTPNLDRMADEGMRLTSFYSEPSCTPTRAALMTGRHPVRIGMLGVLFPGTAGMGLVDEEVTVAELLSKAGYHTGMFGKWHLGDDPGMTPIEQGFDEAVWSEGNPPWWGFHRGVKHTDNAGYVNMGAFAWAPGPEGFPYDTGGIMSGKKGEEPKMIAPFSLELYNTMDTNLAPPKVLLTWNETFDFGEGLVTA</sequence>
<keyword evidence="2" id="KW-0479">Metal-binding</keyword>
<comment type="similarity">
    <text evidence="1">Belongs to the sulfatase family.</text>
</comment>
<protein>
    <recommendedName>
        <fullName evidence="5">Sulfatase N-terminal domain-containing protein</fullName>
    </recommendedName>
</protein>
<dbReference type="EMBL" id="BART01003501">
    <property type="protein sequence ID" value="GAG57523.1"/>
    <property type="molecule type" value="Genomic_DNA"/>
</dbReference>
<dbReference type="InterPro" id="IPR017850">
    <property type="entry name" value="Alkaline_phosphatase_core_sf"/>
</dbReference>
<dbReference type="Pfam" id="PF00884">
    <property type="entry name" value="Sulfatase"/>
    <property type="match status" value="1"/>
</dbReference>
<dbReference type="InterPro" id="IPR024607">
    <property type="entry name" value="Sulfatase_CS"/>
</dbReference>
<reference evidence="6" key="1">
    <citation type="journal article" date="2014" name="Front. Microbiol.">
        <title>High frequency of phylogenetically diverse reductive dehalogenase-homologous genes in deep subseafloor sedimentary metagenomes.</title>
        <authorList>
            <person name="Kawai M."/>
            <person name="Futagami T."/>
            <person name="Toyoda A."/>
            <person name="Takaki Y."/>
            <person name="Nishi S."/>
            <person name="Hori S."/>
            <person name="Arai W."/>
            <person name="Tsubouchi T."/>
            <person name="Morono Y."/>
            <person name="Uchiyama I."/>
            <person name="Ito T."/>
            <person name="Fujiyama A."/>
            <person name="Inagaki F."/>
            <person name="Takami H."/>
        </authorList>
    </citation>
    <scope>NUCLEOTIDE SEQUENCE</scope>
    <source>
        <strain evidence="6">Expedition CK06-06</strain>
    </source>
</reference>
<dbReference type="GO" id="GO:0046872">
    <property type="term" value="F:metal ion binding"/>
    <property type="evidence" value="ECO:0007669"/>
    <property type="project" value="UniProtKB-KW"/>
</dbReference>
<dbReference type="PANTHER" id="PTHR42693">
    <property type="entry name" value="ARYLSULFATASE FAMILY MEMBER"/>
    <property type="match status" value="1"/>
</dbReference>
<accession>X0ZAU1</accession>
<dbReference type="AlphaFoldDB" id="X0ZAU1"/>
<evidence type="ECO:0000256" key="4">
    <source>
        <dbReference type="ARBA" id="ARBA00022837"/>
    </source>
</evidence>
<dbReference type="PROSITE" id="PS00523">
    <property type="entry name" value="SULFATASE_1"/>
    <property type="match status" value="1"/>
</dbReference>
<evidence type="ECO:0000256" key="1">
    <source>
        <dbReference type="ARBA" id="ARBA00008779"/>
    </source>
</evidence>
<dbReference type="GO" id="GO:0004065">
    <property type="term" value="F:arylsulfatase activity"/>
    <property type="evidence" value="ECO:0007669"/>
    <property type="project" value="TreeGrafter"/>
</dbReference>
<evidence type="ECO:0000256" key="3">
    <source>
        <dbReference type="ARBA" id="ARBA00022801"/>
    </source>
</evidence>
<evidence type="ECO:0000313" key="6">
    <source>
        <dbReference type="EMBL" id="GAG57523.1"/>
    </source>
</evidence>
<dbReference type="InterPro" id="IPR050738">
    <property type="entry name" value="Sulfatase"/>
</dbReference>
<keyword evidence="4" id="KW-0106">Calcium</keyword>
<comment type="caution">
    <text evidence="6">The sequence shown here is derived from an EMBL/GenBank/DDBJ whole genome shotgun (WGS) entry which is preliminary data.</text>
</comment>
<gene>
    <name evidence="6" type="ORF">S01H4_09597</name>
</gene>
<feature type="domain" description="Sulfatase N-terminal" evidence="5">
    <location>
        <begin position="65"/>
        <end position="188"/>
    </location>
</feature>
<keyword evidence="3" id="KW-0378">Hydrolase</keyword>
<evidence type="ECO:0000259" key="5">
    <source>
        <dbReference type="Pfam" id="PF00884"/>
    </source>
</evidence>
<dbReference type="PANTHER" id="PTHR42693:SF53">
    <property type="entry name" value="ENDO-4-O-SULFATASE"/>
    <property type="match status" value="1"/>
</dbReference>
<name>X0ZAU1_9ZZZZ</name>
<dbReference type="SUPFAM" id="SSF53649">
    <property type="entry name" value="Alkaline phosphatase-like"/>
    <property type="match status" value="1"/>
</dbReference>